<dbReference type="Proteomes" id="UP000827549">
    <property type="component" value="Chromosome 3"/>
</dbReference>
<keyword evidence="3" id="KW-1185">Reference proteome</keyword>
<feature type="region of interest" description="Disordered" evidence="1">
    <location>
        <begin position="574"/>
        <end position="608"/>
    </location>
</feature>
<dbReference type="AlphaFoldDB" id="A0AAF1BQB5"/>
<dbReference type="InterPro" id="IPR036047">
    <property type="entry name" value="F-box-like_dom_sf"/>
</dbReference>
<feature type="region of interest" description="Disordered" evidence="1">
    <location>
        <begin position="509"/>
        <end position="552"/>
    </location>
</feature>
<name>A0AAF1BQB5_9TREE</name>
<dbReference type="RefSeq" id="XP_062626745.1">
    <property type="nucleotide sequence ID" value="XM_062770761.1"/>
</dbReference>
<feature type="compositionally biased region" description="Basic and acidic residues" evidence="1">
    <location>
        <begin position="597"/>
        <end position="608"/>
    </location>
</feature>
<feature type="compositionally biased region" description="Acidic residues" evidence="1">
    <location>
        <begin position="118"/>
        <end position="130"/>
    </location>
</feature>
<accession>A0AAF1BQB5</accession>
<evidence type="ECO:0000313" key="2">
    <source>
        <dbReference type="EMBL" id="WOO80713.1"/>
    </source>
</evidence>
<organism evidence="2 3">
    <name type="scientific">Vanrija pseudolonga</name>
    <dbReference type="NCBI Taxonomy" id="143232"/>
    <lineage>
        <taxon>Eukaryota</taxon>
        <taxon>Fungi</taxon>
        <taxon>Dikarya</taxon>
        <taxon>Basidiomycota</taxon>
        <taxon>Agaricomycotina</taxon>
        <taxon>Tremellomycetes</taxon>
        <taxon>Trichosporonales</taxon>
        <taxon>Trichosporonaceae</taxon>
        <taxon>Vanrija</taxon>
    </lineage>
</organism>
<feature type="compositionally biased region" description="Acidic residues" evidence="1">
    <location>
        <begin position="137"/>
        <end position="158"/>
    </location>
</feature>
<dbReference type="GeneID" id="87807469"/>
<dbReference type="EMBL" id="CP086716">
    <property type="protein sequence ID" value="WOO80713.1"/>
    <property type="molecule type" value="Genomic_DNA"/>
</dbReference>
<reference evidence="2" key="1">
    <citation type="submission" date="2023-10" db="EMBL/GenBank/DDBJ databases">
        <authorList>
            <person name="Noh H."/>
        </authorList>
    </citation>
    <scope>NUCLEOTIDE SEQUENCE</scope>
    <source>
        <strain evidence="2">DUCC4014</strain>
    </source>
</reference>
<gene>
    <name evidence="2" type="ORF">LOC62_03G004230</name>
</gene>
<proteinExistence type="predicted"/>
<feature type="region of interest" description="Disordered" evidence="1">
    <location>
        <begin position="118"/>
        <end position="165"/>
    </location>
</feature>
<dbReference type="SUPFAM" id="SSF81383">
    <property type="entry name" value="F-box domain"/>
    <property type="match status" value="1"/>
</dbReference>
<evidence type="ECO:0008006" key="4">
    <source>
        <dbReference type="Google" id="ProtNLM"/>
    </source>
</evidence>
<feature type="compositionally biased region" description="Acidic residues" evidence="1">
    <location>
        <begin position="525"/>
        <end position="535"/>
    </location>
</feature>
<evidence type="ECO:0000256" key="1">
    <source>
        <dbReference type="SAM" id="MobiDB-lite"/>
    </source>
</evidence>
<sequence length="681" mass="74319">MSSAASVLQKRGKEAIVAQILGYLDWRSLLRASEVCANLNDVVASSSALQLELRRAFYALPDDDVRPDLPPKEELERLVDVQRRWAAVEPVRVDQLLLGGKSNLFRLMHGLLVVAWEEEEEGGGDGDEGAEGTGNGDSDDEDEDDSDADDEDDDDDSMNDGAEFTEPMSTAIRVYDLTTLRYLPPDTPLDALRSWTFRPGFPFRTLQISPADNLLVVSSFDTELVDEGVMVEKSYSFYVLDPARAGLDLEDLGTDPFPHPQAIHPVLHFNDLYDAPDPDDYDVESANQWADCDFHLTARGTIVVLSPQDSKASVWDWRSGERVLDAESSGAPGGIVDAYVPTYGRDMLAVGVSRYGGGDKDVSKADGVHVSWLSPGREGEEDTVVCGDESLDTIGMPVELASEVRPAAVKWHLRFPIEAGSQWTTQLDTDVDVAHRAGHPLLFVAAAAETYGYAAMIRLDKLRGRLDSGTRKPLALGDWVDLADWSTWHDQGDVLASVYGLTAVLIQAPTEDDGDGGGGDRPGDSNEDESEDGGDDGSQNGGGEEGDGDGRRRYTIRVANYGLRAPCHATVLASRHEQDHTPAPPAPSTPSPFITFSERHDASRPSDERFETGMLLDNEAMAAQKQRKKTNVRFSTSRPWGYAATSRELSWPEEMGELYRVDMGAEHAVLSVGDGLVILSF</sequence>
<evidence type="ECO:0000313" key="3">
    <source>
        <dbReference type="Proteomes" id="UP000827549"/>
    </source>
</evidence>
<protein>
    <recommendedName>
        <fullName evidence="4">F-box domain-containing protein</fullName>
    </recommendedName>
</protein>